<accession>A0A336M1D9</accession>
<dbReference type="VEuPathDB" id="VectorBase:CSON006451"/>
<keyword evidence="1" id="KW-0472">Membrane</keyword>
<evidence type="ECO:0000313" key="2">
    <source>
        <dbReference type="EMBL" id="SSX22267.1"/>
    </source>
</evidence>
<reference evidence="2" key="1">
    <citation type="submission" date="2018-07" db="EMBL/GenBank/DDBJ databases">
        <authorList>
            <person name="Quirk P.G."/>
            <person name="Krulwich T.A."/>
        </authorList>
    </citation>
    <scope>NUCLEOTIDE SEQUENCE</scope>
</reference>
<keyword evidence="1" id="KW-1133">Transmembrane helix</keyword>
<dbReference type="EMBL" id="UFQT01000242">
    <property type="protein sequence ID" value="SSX22267.1"/>
    <property type="molecule type" value="Genomic_DNA"/>
</dbReference>
<feature type="transmembrane region" description="Helical" evidence="1">
    <location>
        <begin position="12"/>
        <end position="31"/>
    </location>
</feature>
<sequence>MTQFFHLRYTSIAHFFVISSIIIMLFAVKAATTTTTKIKLNHYTIWNFEHVSNRSTGSPSGNHNNNHHKRRGDEMNFVTFDVKIKQESISRGIRQHRDDNNENQYNLLVKIENVSRLWSDDEIQKNDNNEINSFKIRLGLDGKCSSFYTVKGDNDIELKRVIAKLLFPESPYKMTQYTKNRDNSLTDCFEQGPLGSCKNQIQVKRGGKETLIHKHTVADYCDEEEPVYESLIKLARPSISPDSSVDTKYFIDQTDNKLSRVEMLFKINYPSDAESVRNWYVLTFKKYEIDGNERDEVESLTE</sequence>
<proteinExistence type="predicted"/>
<evidence type="ECO:0000256" key="1">
    <source>
        <dbReference type="SAM" id="Phobius"/>
    </source>
</evidence>
<protein>
    <submittedName>
        <fullName evidence="2">CSON006451 protein</fullName>
    </submittedName>
</protein>
<gene>
    <name evidence="2" type="primary">CSON006451</name>
</gene>
<organism evidence="2">
    <name type="scientific">Culicoides sonorensis</name>
    <name type="common">Biting midge</name>
    <dbReference type="NCBI Taxonomy" id="179676"/>
    <lineage>
        <taxon>Eukaryota</taxon>
        <taxon>Metazoa</taxon>
        <taxon>Ecdysozoa</taxon>
        <taxon>Arthropoda</taxon>
        <taxon>Hexapoda</taxon>
        <taxon>Insecta</taxon>
        <taxon>Pterygota</taxon>
        <taxon>Neoptera</taxon>
        <taxon>Endopterygota</taxon>
        <taxon>Diptera</taxon>
        <taxon>Nematocera</taxon>
        <taxon>Chironomoidea</taxon>
        <taxon>Ceratopogonidae</taxon>
        <taxon>Ceratopogoninae</taxon>
        <taxon>Culicoides</taxon>
        <taxon>Monoculicoides</taxon>
    </lineage>
</organism>
<name>A0A336M1D9_CULSO</name>
<keyword evidence="1" id="KW-0812">Transmembrane</keyword>
<dbReference type="AlphaFoldDB" id="A0A336M1D9"/>